<evidence type="ECO:0000313" key="2">
    <source>
        <dbReference type="EMBL" id="KAK2742447.1"/>
    </source>
</evidence>
<keyword evidence="3" id="KW-1185">Reference proteome</keyword>
<feature type="compositionally biased region" description="Basic and acidic residues" evidence="1">
    <location>
        <begin position="252"/>
        <end position="263"/>
    </location>
</feature>
<sequence>MAGKRNRLGKKQRLQRQERRRRDEAAASTDAAAKSGANLFFPHAKPEDIAASTFFPEPSLRPGASTHSGQTSDGTVVAQTGEDAKGRKVSVRIEKAKRKKQATKIARTEFEDTQRRVRLMELHINDVADAYLKEKGTGQHAWDKIMEVGSKFHAALRLGTQIDAKAQSALSRVEALGSEMAAMRTETTKKDEKMETMQESMEEMCGVVAELSRKVEVLETAPRAASETLVKEKADMEAMKAQMDTLKELVEKMQKTDDKKVEKGQGGWKGRLRSRGNK</sequence>
<reference evidence="2" key="1">
    <citation type="submission" date="2023-02" db="EMBL/GenBank/DDBJ databases">
        <title>Colletotrichum kahawae CIFC_Que2 genome sequencing and assembly.</title>
        <authorList>
            <person name="Baroncelli R."/>
        </authorList>
    </citation>
    <scope>NUCLEOTIDE SEQUENCE</scope>
    <source>
        <strain evidence="2">CIFC_Que2</strain>
    </source>
</reference>
<accession>A0AAD9Y8P5</accession>
<dbReference type="Proteomes" id="UP001281614">
    <property type="component" value="Unassembled WGS sequence"/>
</dbReference>
<feature type="region of interest" description="Disordered" evidence="1">
    <location>
        <begin position="1"/>
        <end position="85"/>
    </location>
</feature>
<organism evidence="2 3">
    <name type="scientific">Colletotrichum kahawae</name>
    <name type="common">Coffee berry disease fungus</name>
    <dbReference type="NCBI Taxonomy" id="34407"/>
    <lineage>
        <taxon>Eukaryota</taxon>
        <taxon>Fungi</taxon>
        <taxon>Dikarya</taxon>
        <taxon>Ascomycota</taxon>
        <taxon>Pezizomycotina</taxon>
        <taxon>Sordariomycetes</taxon>
        <taxon>Hypocreomycetidae</taxon>
        <taxon>Glomerellales</taxon>
        <taxon>Glomerellaceae</taxon>
        <taxon>Colletotrichum</taxon>
        <taxon>Colletotrichum gloeosporioides species complex</taxon>
    </lineage>
</organism>
<evidence type="ECO:0000256" key="1">
    <source>
        <dbReference type="SAM" id="MobiDB-lite"/>
    </source>
</evidence>
<dbReference type="EMBL" id="VYYT01000331">
    <property type="protein sequence ID" value="KAK2742447.1"/>
    <property type="molecule type" value="Genomic_DNA"/>
</dbReference>
<proteinExistence type="predicted"/>
<feature type="region of interest" description="Disordered" evidence="1">
    <location>
        <begin position="252"/>
        <end position="278"/>
    </location>
</feature>
<evidence type="ECO:0000313" key="3">
    <source>
        <dbReference type="Proteomes" id="UP001281614"/>
    </source>
</evidence>
<feature type="compositionally biased region" description="Basic and acidic residues" evidence="1">
    <location>
        <begin position="15"/>
        <end position="25"/>
    </location>
</feature>
<name>A0AAD9Y8P5_COLKA</name>
<protein>
    <submittedName>
        <fullName evidence="2">Uncharacterized protein</fullName>
    </submittedName>
</protein>
<feature type="compositionally biased region" description="Low complexity" evidence="1">
    <location>
        <begin position="26"/>
        <end position="38"/>
    </location>
</feature>
<dbReference type="AlphaFoldDB" id="A0AAD9Y8P5"/>
<feature type="compositionally biased region" description="Basic residues" evidence="1">
    <location>
        <begin position="1"/>
        <end position="14"/>
    </location>
</feature>
<feature type="compositionally biased region" description="Polar residues" evidence="1">
    <location>
        <begin position="65"/>
        <end position="78"/>
    </location>
</feature>
<gene>
    <name evidence="2" type="ORF">CKAH01_18482</name>
</gene>
<comment type="caution">
    <text evidence="2">The sequence shown here is derived from an EMBL/GenBank/DDBJ whole genome shotgun (WGS) entry which is preliminary data.</text>
</comment>